<dbReference type="GO" id="GO:0016740">
    <property type="term" value="F:transferase activity"/>
    <property type="evidence" value="ECO:0007669"/>
    <property type="project" value="UniProtKB-KW"/>
</dbReference>
<dbReference type="NCBIfam" id="NF000222">
    <property type="entry name" value="FosX"/>
    <property type="match status" value="1"/>
</dbReference>
<sequence>MIEGLSHITLITHDLDRMSAIVRQVLDGREVYASGDETFSLSREKFFIVGGHWIAVMEGESLPTRTYNHIAFKIDAAMLDTYKERIEKLGLTLRESRSRVEGEGQSLYFYDHDNHLFELHTGTLEERLERYRQGGKA</sequence>
<dbReference type="InterPro" id="IPR037523">
    <property type="entry name" value="VOC_core"/>
</dbReference>
<dbReference type="CDD" id="cd08364">
    <property type="entry name" value="FosX"/>
    <property type="match status" value="1"/>
</dbReference>
<dbReference type="PROSITE" id="PS51819">
    <property type="entry name" value="VOC"/>
    <property type="match status" value="1"/>
</dbReference>
<evidence type="ECO:0000259" key="2">
    <source>
        <dbReference type="PROSITE" id="PS51819"/>
    </source>
</evidence>
<comment type="caution">
    <text evidence="3">The sequence shown here is derived from an EMBL/GenBank/DDBJ whole genome shotgun (WGS) entry which is preliminary data.</text>
</comment>
<dbReference type="InterPro" id="IPR029068">
    <property type="entry name" value="Glyas_Bleomycin-R_OHBP_Dase"/>
</dbReference>
<accession>A0A512BL64</accession>
<dbReference type="Proteomes" id="UP000321085">
    <property type="component" value="Unassembled WGS sequence"/>
</dbReference>
<dbReference type="RefSeq" id="WP_114184606.1">
    <property type="nucleotide sequence ID" value="NZ_BJYU01000002.1"/>
</dbReference>
<keyword evidence="4" id="KW-1185">Reference proteome</keyword>
<dbReference type="InterPro" id="IPR051332">
    <property type="entry name" value="Fosfomycin_Res_Enzymes"/>
</dbReference>
<dbReference type="OrthoDB" id="9792626at2"/>
<dbReference type="GO" id="GO:0046872">
    <property type="term" value="F:metal ion binding"/>
    <property type="evidence" value="ECO:0007669"/>
    <property type="project" value="UniProtKB-KW"/>
</dbReference>
<dbReference type="SUPFAM" id="SSF54593">
    <property type="entry name" value="Glyoxalase/Bleomycin resistance protein/Dihydroxybiphenyl dioxygenase"/>
    <property type="match status" value="1"/>
</dbReference>
<dbReference type="InterPro" id="IPR037434">
    <property type="entry name" value="FosX"/>
</dbReference>
<dbReference type="Pfam" id="PF00903">
    <property type="entry name" value="Glyoxalase"/>
    <property type="match status" value="1"/>
</dbReference>
<evidence type="ECO:0000313" key="4">
    <source>
        <dbReference type="Proteomes" id="UP000321085"/>
    </source>
</evidence>
<keyword evidence="3" id="KW-0808">Transferase</keyword>
<gene>
    <name evidence="3" type="ORF">MAE02_04070</name>
</gene>
<keyword evidence="1" id="KW-0479">Metal-binding</keyword>
<dbReference type="Gene3D" id="3.10.180.10">
    <property type="entry name" value="2,3-Dihydroxybiphenyl 1,2-Dioxygenase, domain 1"/>
    <property type="match status" value="1"/>
</dbReference>
<feature type="domain" description="VOC" evidence="2">
    <location>
        <begin position="4"/>
        <end position="122"/>
    </location>
</feature>
<evidence type="ECO:0000313" key="3">
    <source>
        <dbReference type="EMBL" id="GEO12711.1"/>
    </source>
</evidence>
<protein>
    <submittedName>
        <fullName evidence="3">FosX/FosE/FosI family fosfomycin resistance thiol transferase</fullName>
    </submittedName>
</protein>
<dbReference type="InterPro" id="IPR004360">
    <property type="entry name" value="Glyas_Fos-R_dOase_dom"/>
</dbReference>
<name>A0A512BL64_9HYPH</name>
<proteinExistence type="predicted"/>
<dbReference type="PANTHER" id="PTHR36113">
    <property type="entry name" value="LYASE, PUTATIVE-RELATED-RELATED"/>
    <property type="match status" value="1"/>
</dbReference>
<dbReference type="EMBL" id="BJYU01000002">
    <property type="protein sequence ID" value="GEO12711.1"/>
    <property type="molecule type" value="Genomic_DNA"/>
</dbReference>
<organism evidence="3 4">
    <name type="scientific">Microvirga aerophila</name>
    <dbReference type="NCBI Taxonomy" id="670291"/>
    <lineage>
        <taxon>Bacteria</taxon>
        <taxon>Pseudomonadati</taxon>
        <taxon>Pseudomonadota</taxon>
        <taxon>Alphaproteobacteria</taxon>
        <taxon>Hyphomicrobiales</taxon>
        <taxon>Methylobacteriaceae</taxon>
        <taxon>Microvirga</taxon>
    </lineage>
</organism>
<reference evidence="3 4" key="1">
    <citation type="submission" date="2019-07" db="EMBL/GenBank/DDBJ databases">
        <title>Whole genome shotgun sequence of Microvirga aerophila NBRC 106136.</title>
        <authorList>
            <person name="Hosoyama A."/>
            <person name="Uohara A."/>
            <person name="Ohji S."/>
            <person name="Ichikawa N."/>
        </authorList>
    </citation>
    <scope>NUCLEOTIDE SEQUENCE [LARGE SCALE GENOMIC DNA]</scope>
    <source>
        <strain evidence="3 4">NBRC 106136</strain>
    </source>
</reference>
<dbReference type="AlphaFoldDB" id="A0A512BL64"/>
<evidence type="ECO:0000256" key="1">
    <source>
        <dbReference type="ARBA" id="ARBA00022723"/>
    </source>
</evidence>
<dbReference type="PANTHER" id="PTHR36113:SF6">
    <property type="entry name" value="FOSFOMYCIN RESISTANCE PROTEIN FOSX"/>
    <property type="match status" value="1"/>
</dbReference>